<keyword evidence="1" id="KW-1185">Reference proteome</keyword>
<proteinExistence type="predicted"/>
<dbReference type="Proteomes" id="UP000818029">
    <property type="component" value="Chromosome D02"/>
</dbReference>
<reference evidence="1" key="1">
    <citation type="journal article" date="2020" name="Nat. Genet.">
        <title>Genomic diversifications of five Gossypium allopolyploid species and their impact on cotton improvement.</title>
        <authorList>
            <person name="Chen Z.J."/>
            <person name="Sreedasyam A."/>
            <person name="Ando A."/>
            <person name="Song Q."/>
            <person name="De Santiago L.M."/>
            <person name="Hulse-Kemp A.M."/>
            <person name="Ding M."/>
            <person name="Ye W."/>
            <person name="Kirkbride R.C."/>
            <person name="Jenkins J."/>
            <person name="Plott C."/>
            <person name="Lovell J."/>
            <person name="Lin Y.M."/>
            <person name="Vaughn R."/>
            <person name="Liu B."/>
            <person name="Simpson S."/>
            <person name="Scheffler B.E."/>
            <person name="Wen L."/>
            <person name="Saski C.A."/>
            <person name="Grover C.E."/>
            <person name="Hu G."/>
            <person name="Conover J.L."/>
            <person name="Carlson J.W."/>
            <person name="Shu S."/>
            <person name="Boston L.B."/>
            <person name="Williams M."/>
            <person name="Peterson D.G."/>
            <person name="McGee K."/>
            <person name="Jones D.C."/>
            <person name="Wendel J.F."/>
            <person name="Stelly D.M."/>
            <person name="Grimwood J."/>
            <person name="Schmutz J."/>
        </authorList>
    </citation>
    <scope>NUCLEOTIDE SEQUENCE [LARGE SCALE GENOMIC DNA]</scope>
    <source>
        <strain evidence="1">cv. TM-1</strain>
    </source>
</reference>
<dbReference type="SUPFAM" id="SSF56219">
    <property type="entry name" value="DNase I-like"/>
    <property type="match status" value="1"/>
</dbReference>
<dbReference type="Gene3D" id="3.60.10.10">
    <property type="entry name" value="Endonuclease/exonuclease/phosphatase"/>
    <property type="match status" value="1"/>
</dbReference>
<reference evidence="2" key="2">
    <citation type="submission" date="2025-08" db="UniProtKB">
        <authorList>
            <consortium name="RefSeq"/>
        </authorList>
    </citation>
    <scope>IDENTIFICATION</scope>
</reference>
<sequence>MEMFRETLEFCQLTDVGYSGRWFTWERGNLPKTCIQERLDKGVANENWISMFPMVKVQHLVHSFSDHCPLLINTAKEDKRRPKSHFKFEAWWILEDSFLDEAKHIWETTSRSFLQKLESLRAGLEDWARRVRKRKQGKKDLLSTKLLKLMEEEKGR</sequence>
<accession>A0ABM2ZNQ0</accession>
<name>A0ABM2ZNQ0_GOSHI</name>
<dbReference type="InterPro" id="IPR036691">
    <property type="entry name" value="Endo/exonu/phosph_ase_sf"/>
</dbReference>
<evidence type="ECO:0000313" key="2">
    <source>
        <dbReference type="RefSeq" id="XP_040944281.1"/>
    </source>
</evidence>
<dbReference type="PANTHER" id="PTHR33710">
    <property type="entry name" value="BNAC02G09200D PROTEIN"/>
    <property type="match status" value="1"/>
</dbReference>
<dbReference type="GeneID" id="121214572"/>
<dbReference type="RefSeq" id="XP_040944281.1">
    <property type="nucleotide sequence ID" value="XM_041088347.1"/>
</dbReference>
<evidence type="ECO:0008006" key="3">
    <source>
        <dbReference type="Google" id="ProtNLM"/>
    </source>
</evidence>
<evidence type="ECO:0000313" key="1">
    <source>
        <dbReference type="Proteomes" id="UP000818029"/>
    </source>
</evidence>
<dbReference type="PANTHER" id="PTHR33710:SF62">
    <property type="entry name" value="DUF4283 DOMAIN PROTEIN"/>
    <property type="match status" value="1"/>
</dbReference>
<gene>
    <name evidence="2" type="primary">LOC121214572</name>
</gene>
<protein>
    <recommendedName>
        <fullName evidence="3">Reverse transcriptase</fullName>
    </recommendedName>
</protein>
<organism evidence="1 2">
    <name type="scientific">Gossypium hirsutum</name>
    <name type="common">Upland cotton</name>
    <name type="synonym">Gossypium mexicanum</name>
    <dbReference type="NCBI Taxonomy" id="3635"/>
    <lineage>
        <taxon>Eukaryota</taxon>
        <taxon>Viridiplantae</taxon>
        <taxon>Streptophyta</taxon>
        <taxon>Embryophyta</taxon>
        <taxon>Tracheophyta</taxon>
        <taxon>Spermatophyta</taxon>
        <taxon>Magnoliopsida</taxon>
        <taxon>eudicotyledons</taxon>
        <taxon>Gunneridae</taxon>
        <taxon>Pentapetalae</taxon>
        <taxon>rosids</taxon>
        <taxon>malvids</taxon>
        <taxon>Malvales</taxon>
        <taxon>Malvaceae</taxon>
        <taxon>Malvoideae</taxon>
        <taxon>Gossypium</taxon>
    </lineage>
</organism>